<dbReference type="InterPro" id="IPR036397">
    <property type="entry name" value="RNaseH_sf"/>
</dbReference>
<dbReference type="Pfam" id="PF07727">
    <property type="entry name" value="RVT_2"/>
    <property type="match status" value="1"/>
</dbReference>
<feature type="region of interest" description="Disordered" evidence="2">
    <location>
        <begin position="1922"/>
        <end position="1957"/>
    </location>
</feature>
<feature type="compositionally biased region" description="Basic and acidic residues" evidence="2">
    <location>
        <begin position="853"/>
        <end position="886"/>
    </location>
</feature>
<feature type="compositionally biased region" description="Low complexity" evidence="2">
    <location>
        <begin position="1934"/>
        <end position="1946"/>
    </location>
</feature>
<evidence type="ECO:0000313" key="5">
    <source>
        <dbReference type="EMBL" id="CAE7202150.1"/>
    </source>
</evidence>
<feature type="region of interest" description="Disordered" evidence="2">
    <location>
        <begin position="463"/>
        <end position="562"/>
    </location>
</feature>
<feature type="region of interest" description="Disordered" evidence="2">
    <location>
        <begin position="619"/>
        <end position="638"/>
    </location>
</feature>
<dbReference type="EMBL" id="CAJNJA010005945">
    <property type="protein sequence ID" value="CAE7202150.1"/>
    <property type="molecule type" value="Genomic_DNA"/>
</dbReference>
<proteinExistence type="predicted"/>
<evidence type="ECO:0000313" key="6">
    <source>
        <dbReference type="Proteomes" id="UP000601435"/>
    </source>
</evidence>
<evidence type="ECO:0000259" key="4">
    <source>
        <dbReference type="PROSITE" id="PS50994"/>
    </source>
</evidence>
<feature type="non-terminal residue" evidence="5">
    <location>
        <position position="2607"/>
    </location>
</feature>
<name>A0A812JFN4_9DINO</name>
<dbReference type="Gene3D" id="3.30.420.10">
    <property type="entry name" value="Ribonuclease H-like superfamily/Ribonuclease H"/>
    <property type="match status" value="1"/>
</dbReference>
<dbReference type="InterPro" id="IPR036875">
    <property type="entry name" value="Znf_CCHC_sf"/>
</dbReference>
<feature type="region of interest" description="Disordered" evidence="2">
    <location>
        <begin position="829"/>
        <end position="913"/>
    </location>
</feature>
<feature type="compositionally biased region" description="Basic residues" evidence="2">
    <location>
        <begin position="484"/>
        <end position="506"/>
    </location>
</feature>
<feature type="compositionally biased region" description="Basic and acidic residues" evidence="2">
    <location>
        <begin position="830"/>
        <end position="842"/>
    </location>
</feature>
<keyword evidence="1" id="KW-0479">Metal-binding</keyword>
<feature type="compositionally biased region" description="Low complexity" evidence="2">
    <location>
        <begin position="518"/>
        <end position="537"/>
    </location>
</feature>
<dbReference type="GO" id="GO:0015074">
    <property type="term" value="P:DNA integration"/>
    <property type="evidence" value="ECO:0007669"/>
    <property type="project" value="InterPro"/>
</dbReference>
<dbReference type="InterPro" id="IPR013103">
    <property type="entry name" value="RVT_2"/>
</dbReference>
<gene>
    <name evidence="5" type="primary">RE2</name>
    <name evidence="5" type="ORF">SNEC2469_LOCUS1601</name>
</gene>
<evidence type="ECO:0000259" key="3">
    <source>
        <dbReference type="PROSITE" id="PS50158"/>
    </source>
</evidence>
<dbReference type="PROSITE" id="PS50994">
    <property type="entry name" value="INTEGRASE"/>
    <property type="match status" value="1"/>
</dbReference>
<feature type="region of interest" description="Disordered" evidence="2">
    <location>
        <begin position="985"/>
        <end position="1015"/>
    </location>
</feature>
<dbReference type="GO" id="GO:0008270">
    <property type="term" value="F:zinc ion binding"/>
    <property type="evidence" value="ECO:0007669"/>
    <property type="project" value="UniProtKB-KW"/>
</dbReference>
<dbReference type="PROSITE" id="PS50158">
    <property type="entry name" value="ZF_CCHC"/>
    <property type="match status" value="1"/>
</dbReference>
<feature type="compositionally biased region" description="Basic and acidic residues" evidence="2">
    <location>
        <begin position="468"/>
        <end position="483"/>
    </location>
</feature>
<dbReference type="SUPFAM" id="SSF57756">
    <property type="entry name" value="Retrovirus zinc finger-like domains"/>
    <property type="match status" value="1"/>
</dbReference>
<feature type="non-terminal residue" evidence="5">
    <location>
        <position position="1"/>
    </location>
</feature>
<evidence type="ECO:0000256" key="2">
    <source>
        <dbReference type="SAM" id="MobiDB-lite"/>
    </source>
</evidence>
<organism evidence="5 6">
    <name type="scientific">Symbiodinium necroappetens</name>
    <dbReference type="NCBI Taxonomy" id="1628268"/>
    <lineage>
        <taxon>Eukaryota</taxon>
        <taxon>Sar</taxon>
        <taxon>Alveolata</taxon>
        <taxon>Dinophyceae</taxon>
        <taxon>Suessiales</taxon>
        <taxon>Symbiodiniaceae</taxon>
        <taxon>Symbiodinium</taxon>
    </lineage>
</organism>
<keyword evidence="1" id="KW-0862">Zinc</keyword>
<evidence type="ECO:0000256" key="1">
    <source>
        <dbReference type="PROSITE-ProRule" id="PRU00047"/>
    </source>
</evidence>
<keyword evidence="1" id="KW-0863">Zinc-finger</keyword>
<dbReference type="GO" id="GO:0003676">
    <property type="term" value="F:nucleic acid binding"/>
    <property type="evidence" value="ECO:0007669"/>
    <property type="project" value="InterPro"/>
</dbReference>
<feature type="domain" description="Integrase catalytic" evidence="4">
    <location>
        <begin position="1515"/>
        <end position="1678"/>
    </location>
</feature>
<accession>A0A812JFN4</accession>
<keyword evidence="6" id="KW-1185">Reference proteome</keyword>
<sequence length="2607" mass="294986">RPHLCDRDRSLMSGIVTTGPRRLRRGNGLGTHGTKEDGMIRGPPIWTLSNRVGGNVVTVTGLGSMIRVTQVWSRHRKARKFLCHASWMTATFEVPSLQTDAVPYEPNGMRETGAMNQGSSKILSILYPIIPKFLMPRFVVTRQYILGKIISILYLIIPKISVVRNIPGKIVRILYLIIPKIAILQYIRGKIVSILYLIIPKIIVRQYIPGKIVSILYLIIPKIHRALVVVPCSRVMVVRWFREHLVMVEGHMKHLGSMSQTTRAAVGVKEVPVICESWKDYWRAVEFWLASEGVNLPPAVRSSRLMQQLKERAAKIVNHLAVEDVACDDGVNIIKREMEKSPIIRLLEHKEVDRKRQKFMRLARLPGESLESFINRASIYRHENDQCQNYKVGSKFYLGHLLDAAKLTRKDEALVKTAAGGLNDETKVVNALLELADQLEGMPGFAIGRGEPDMPDEDEYLVQKRRQDKPERERPGRGRWEPRPHRHDRSRSHKDKRTGRFKKWKQVFHAMLREESDGSSSSSGSLSEESEGPTGLLEDGDEEESPSSREDPSEGHAAPAEVFAQEYKARRKVNEPKKMRQYFQKGSNQERTQAWVKEQQKREPCFLCQKLGHWSQECPLRKKGGSKSHPVHVTAGPMRTDPDQWSLLEAIAEYTADVPRVSSEHVCCVTSTIESSLMDHEIFWSMRELSSSLILDLGCMKSVAGTKWVNQHIQRLKELGRWMKAVPENESFRFGDGHELRSSYSFMFEATLMGVQVIIRLSVVPGERLLMYLILQYLCILKQPVDVVYHFVYRYIEAPARTAEHHRLNTDGSGDEAFSQALHESFSDWSRIEPEKEKDSPVRAKPGSLRASLARDRRAARSKSADKARSKSSERQVRVKKADKGLNSKAVPTPRGAPPSRSSRASAPSTPARMEAWTVDRLKAQAAELETRLWNHMDPTSIDTPGSKKTKAYWVQRVTDLEEEWENCQREPMETEELEEKGLVKVSSSGEDDSPTPTMPKRATRRESPSRAMVRVDPKASEMLEATRVETRGRASTEPPEEEKITKTRAAKGKGAMKVHALTDHVAPFPSLSNKFSDDVVINLMLSLQKQLFAFKWKTFVWMLRVKKAIRNEFGPEARWQLCNDPKIAHLHLPRPSQLEMAGWLALAASWQYGLVMMEVFHSGTPWHRPGEERRWKVEGPLWDHIAPPSFKDCSKMMEQLRQVRPNVLIIGPPRGPWSSWLQEKEKMKDDLKARYWPMWNMIEEMWHYQQAHGRLVLLQVPARMMPPGPDEMRQLRHIYFDKHPSAEKVTVKEEGGERTPCYATRVDLCQWGAVDPSTQKPYKRACRVEVNDPWWCSQLAGGSLCQHGPGAHQEVSGCTKDEAGNSVSRAVRAQQWPSPWAQKVLDSSQETLELRKGPPTHCVWHQECADGAEWEAVPVEVEPSPEGQLRQQLGEATGDQYDYIYFEGASGALSRQVRSTLAKLHVVLGHVTNDKLKRMLHLNGAKQHLLDAAGDLRCQVCQKVTAPKPPPRVSYERPQRFNQRVVTDVFYVWDANNTKYAVVHALDAFALYQVATLMPTARADLVAHFLKNYWLAVFGPPEVLMSDAGSEYAAATESLLRAYDVYHEVVPPGTKWRMGLAERHGAVLKLLVMKTIHATTARGHSETKECVVAATAARNRQMRISGFSPVQIVLGKDVTVSSSLLEQIERGHFRYVLNQDLVFDEARRRNEQIRQAAEHAFVWMNGHETLRKALNAKSRHPRMEMLYEGAQVYFYEPPSSRKGLPRRLQDQISWMGPAVVAAIERREGNIRRVWVRYRTKLKGVPLEYIRLAALEEVEATKVCQDALKEVEKELEGGRPDVDEMLDDGPRDPEELPDIFEFSGDEEPRVEQPVASVLDDVPAQLHRDRRASFGTPLQPRKKVRFDEGVRATEEHLSRMRAVLAPQEPQERARMSAAGAASSSAAPSPAPPAHASHRGAGVLHVQRMWRLDGAVRGQRKMLREAKQHGWTVYVAKVESVTHEVAKEVANFSAAAPETAVKIDMPVTGKPRLEYKWGALSDEWKRAFVEPLKKAVDVYVDNDALEPVPLGPPVPPEKILPSRFVLTNKSDKESLEEACLKARWVLAGHLDKEAGQHATEAPTASLVAHNIVCFLSAQMRWKMRYADISAAFLQGEYLDEDRVVFVKLPRGYPDEVREHLGERLKAKARGSIRLDLVRLTKGGFGLSESPRLWYLRLKRGLHEIGLRELKLSPGTFVFHVGGALRGVLSIHVDDLRIAFHPDEEKILDKLQGVFRFGDWKEATQETVKFCGRWEKQCPETFQIIVTMSGYVPKLKEAPNRPKDDRSPLTEVERKWVSSVGGQLLWMARQGRADLAFGISRVQQLAGAKDPTTIASLNQLVTKAREPYEMIFQQVPGKIEDLVFLAVSDASHGSMPKGRSQGGMMILLANNEILEGPSLVNCVLYHSAVLKRVVRSSLAAEISQAAETMDQCEYVRAMFAEIWDAAFSLPQWRWSSSMWPQILVLDSRTGYDVLNSISNGEDKRLAIDIAILKESLYEPDSNRWVRWVPGLTMPSDGLTKQYGNDTRDRVMQGGPWCDKGTLFSADMAQRLQSGLVSKYASSSDAAFAIP</sequence>
<reference evidence="5" key="1">
    <citation type="submission" date="2021-02" db="EMBL/GenBank/DDBJ databases">
        <authorList>
            <person name="Dougan E. K."/>
            <person name="Rhodes N."/>
            <person name="Thang M."/>
            <person name="Chan C."/>
        </authorList>
    </citation>
    <scope>NUCLEOTIDE SEQUENCE</scope>
</reference>
<dbReference type="Proteomes" id="UP000601435">
    <property type="component" value="Unassembled WGS sequence"/>
</dbReference>
<dbReference type="InterPro" id="IPR001878">
    <property type="entry name" value="Znf_CCHC"/>
</dbReference>
<feature type="compositionally biased region" description="Basic residues" evidence="2">
    <location>
        <begin position="621"/>
        <end position="630"/>
    </location>
</feature>
<feature type="domain" description="CCHC-type" evidence="3">
    <location>
        <begin position="605"/>
        <end position="619"/>
    </location>
</feature>
<protein>
    <submittedName>
        <fullName evidence="5">RE2 protein</fullName>
    </submittedName>
</protein>
<dbReference type="InterPro" id="IPR001584">
    <property type="entry name" value="Integrase_cat-core"/>
</dbReference>
<feature type="compositionally biased region" description="Low complexity" evidence="2">
    <location>
        <begin position="892"/>
        <end position="913"/>
    </location>
</feature>
<dbReference type="SUPFAM" id="SSF53098">
    <property type="entry name" value="Ribonuclease H-like"/>
    <property type="match status" value="1"/>
</dbReference>
<dbReference type="InterPro" id="IPR012337">
    <property type="entry name" value="RNaseH-like_sf"/>
</dbReference>
<comment type="caution">
    <text evidence="5">The sequence shown here is derived from an EMBL/GenBank/DDBJ whole genome shotgun (WGS) entry which is preliminary data.</text>
</comment>
<dbReference type="OrthoDB" id="443094at2759"/>
<feature type="compositionally biased region" description="Basic and acidic residues" evidence="2">
    <location>
        <begin position="1005"/>
        <end position="1015"/>
    </location>
</feature>